<dbReference type="InterPro" id="IPR013094">
    <property type="entry name" value="AB_hydrolase_3"/>
</dbReference>
<dbReference type="PANTHER" id="PTHR48081:SF8">
    <property type="entry name" value="ALPHA_BETA HYDROLASE FOLD-3 DOMAIN-CONTAINING PROTEIN-RELATED"/>
    <property type="match status" value="1"/>
</dbReference>
<dbReference type="SUPFAM" id="SSF53474">
    <property type="entry name" value="alpha/beta-Hydrolases"/>
    <property type="match status" value="1"/>
</dbReference>
<organism evidence="3 4">
    <name type="scientific">Catellatospora aurea</name>
    <dbReference type="NCBI Taxonomy" id="1337874"/>
    <lineage>
        <taxon>Bacteria</taxon>
        <taxon>Bacillati</taxon>
        <taxon>Actinomycetota</taxon>
        <taxon>Actinomycetes</taxon>
        <taxon>Micromonosporales</taxon>
        <taxon>Micromonosporaceae</taxon>
        <taxon>Catellatospora</taxon>
    </lineage>
</organism>
<keyword evidence="1 3" id="KW-0378">Hydrolase</keyword>
<dbReference type="RefSeq" id="WP_376805088.1">
    <property type="nucleotide sequence ID" value="NZ_JBHTAC010000003.1"/>
</dbReference>
<keyword evidence="4" id="KW-1185">Reference proteome</keyword>
<dbReference type="GO" id="GO:0016787">
    <property type="term" value="F:hydrolase activity"/>
    <property type="evidence" value="ECO:0007669"/>
    <property type="project" value="UniProtKB-KW"/>
</dbReference>
<dbReference type="Proteomes" id="UP001596392">
    <property type="component" value="Unassembled WGS sequence"/>
</dbReference>
<gene>
    <name evidence="3" type="ORF">ACFQO7_03960</name>
</gene>
<name>A0ABW2GS14_9ACTN</name>
<dbReference type="EMBL" id="JBHTAC010000003">
    <property type="protein sequence ID" value="MFC7241630.1"/>
    <property type="molecule type" value="Genomic_DNA"/>
</dbReference>
<feature type="domain" description="Alpha/beta hydrolase fold-3" evidence="2">
    <location>
        <begin position="95"/>
        <end position="300"/>
    </location>
</feature>
<accession>A0ABW2GS14</accession>
<evidence type="ECO:0000256" key="1">
    <source>
        <dbReference type="ARBA" id="ARBA00022801"/>
    </source>
</evidence>
<comment type="caution">
    <text evidence="3">The sequence shown here is derived from an EMBL/GenBank/DDBJ whole genome shotgun (WGS) entry which is preliminary data.</text>
</comment>
<evidence type="ECO:0000313" key="4">
    <source>
        <dbReference type="Proteomes" id="UP001596392"/>
    </source>
</evidence>
<dbReference type="PANTHER" id="PTHR48081">
    <property type="entry name" value="AB HYDROLASE SUPERFAMILY PROTEIN C4A8.06C"/>
    <property type="match status" value="1"/>
</dbReference>
<dbReference type="Gene3D" id="3.40.50.1820">
    <property type="entry name" value="alpha/beta hydrolase"/>
    <property type="match status" value="1"/>
</dbReference>
<dbReference type="InterPro" id="IPR050300">
    <property type="entry name" value="GDXG_lipolytic_enzyme"/>
</dbReference>
<reference evidence="4" key="1">
    <citation type="journal article" date="2019" name="Int. J. Syst. Evol. Microbiol.">
        <title>The Global Catalogue of Microorganisms (GCM) 10K type strain sequencing project: providing services to taxonomists for standard genome sequencing and annotation.</title>
        <authorList>
            <consortium name="The Broad Institute Genomics Platform"/>
            <consortium name="The Broad Institute Genome Sequencing Center for Infectious Disease"/>
            <person name="Wu L."/>
            <person name="Ma J."/>
        </authorList>
    </citation>
    <scope>NUCLEOTIDE SEQUENCE [LARGE SCALE GENOMIC DNA]</scope>
    <source>
        <strain evidence="4">CGMCC 1.9106</strain>
    </source>
</reference>
<proteinExistence type="predicted"/>
<dbReference type="Pfam" id="PF07859">
    <property type="entry name" value="Abhydrolase_3"/>
    <property type="match status" value="1"/>
</dbReference>
<protein>
    <submittedName>
        <fullName evidence="3">Alpha/beta hydrolase</fullName>
    </submittedName>
</protein>
<sequence>MEIGTGLDGTTFAQTEYPPDVVESNAALGALVRAMGWPPSSAQAYRVQARERLAGISPGGVLPRSPLAREITVPLPDGSMRARVFDASAPTGLYLHVHGGGWAVGAADEQDSYLEELLHGTGQTVVSLDYPLAPERHFPGLLDDCEAAARHLLEHAGRDFGVAAATIGGESSGANLALAVALRLRDRPAAVTPRALNLCYGVYDLTLTPSARNWDDARGGVLTTARMRWYAEQYVPDPADRLDPAASPLYANLTGLPPALLTVGTEDPLLDDTLFLYARLLAARSPVELQVVPGAGHSFNMMPLSVTGPANAAAHRFLAEALAA</sequence>
<evidence type="ECO:0000259" key="2">
    <source>
        <dbReference type="Pfam" id="PF07859"/>
    </source>
</evidence>
<evidence type="ECO:0000313" key="3">
    <source>
        <dbReference type="EMBL" id="MFC7241630.1"/>
    </source>
</evidence>
<dbReference type="InterPro" id="IPR029058">
    <property type="entry name" value="AB_hydrolase_fold"/>
</dbReference>